<dbReference type="InterPro" id="IPR045584">
    <property type="entry name" value="Pilin-like"/>
</dbReference>
<reference evidence="3" key="1">
    <citation type="submission" date="2017-09" db="EMBL/GenBank/DDBJ databases">
        <title>Depth-based differentiation of microbial function through sediment-hosted aquifers and enrichment of novel symbionts in the deep terrestrial subsurface.</title>
        <authorList>
            <person name="Probst A.J."/>
            <person name="Ladd B."/>
            <person name="Jarett J.K."/>
            <person name="Geller-Mcgrath D.E."/>
            <person name="Sieber C.M.K."/>
            <person name="Emerson J.B."/>
            <person name="Anantharaman K."/>
            <person name="Thomas B.C."/>
            <person name="Malmstrom R."/>
            <person name="Stieglmeier M."/>
            <person name="Klingl A."/>
            <person name="Woyke T."/>
            <person name="Ryan C.M."/>
            <person name="Banfield J.F."/>
        </authorList>
    </citation>
    <scope>NUCLEOTIDE SEQUENCE [LARGE SCALE GENOMIC DNA]</scope>
</reference>
<proteinExistence type="predicted"/>
<dbReference type="SUPFAM" id="SSF54523">
    <property type="entry name" value="Pili subunits"/>
    <property type="match status" value="1"/>
</dbReference>
<dbReference type="AlphaFoldDB" id="A0A2H9T140"/>
<dbReference type="Gene3D" id="3.30.700.10">
    <property type="entry name" value="Glycoprotein, Type 4 Pilin"/>
    <property type="match status" value="1"/>
</dbReference>
<evidence type="ECO:0008006" key="4">
    <source>
        <dbReference type="Google" id="ProtNLM"/>
    </source>
</evidence>
<comment type="caution">
    <text evidence="2">The sequence shown here is derived from an EMBL/GenBank/DDBJ whole genome shotgun (WGS) entry which is preliminary data.</text>
</comment>
<keyword evidence="1" id="KW-0472">Membrane</keyword>
<accession>A0A2H9T140</accession>
<organism evidence="2 3">
    <name type="scientific">Candidatus Staskawiczbacteria bacterium CG10_big_fil_rev_8_21_14_0_10_38_10</name>
    <dbReference type="NCBI Taxonomy" id="1974891"/>
    <lineage>
        <taxon>Bacteria</taxon>
        <taxon>Candidatus Staskawicziibacteriota</taxon>
    </lineage>
</organism>
<dbReference type="EMBL" id="PFEN01000039">
    <property type="protein sequence ID" value="PJE69438.1"/>
    <property type="molecule type" value="Genomic_DNA"/>
</dbReference>
<protein>
    <recommendedName>
        <fullName evidence="4">Prepilin-type N-terminal cleavage/methylation domain-containing protein</fullName>
    </recommendedName>
</protein>
<dbReference type="InterPro" id="IPR012902">
    <property type="entry name" value="N_methyl_site"/>
</dbReference>
<gene>
    <name evidence="2" type="ORF">COU98_02095</name>
</gene>
<evidence type="ECO:0000256" key="1">
    <source>
        <dbReference type="SAM" id="Phobius"/>
    </source>
</evidence>
<evidence type="ECO:0000313" key="2">
    <source>
        <dbReference type="EMBL" id="PJE69438.1"/>
    </source>
</evidence>
<keyword evidence="1" id="KW-1133">Transmembrane helix</keyword>
<dbReference type="Proteomes" id="UP000236946">
    <property type="component" value="Unassembled WGS sequence"/>
</dbReference>
<keyword evidence="1" id="KW-0812">Transmembrane</keyword>
<feature type="transmembrane region" description="Helical" evidence="1">
    <location>
        <begin position="12"/>
        <end position="36"/>
    </location>
</feature>
<name>A0A2H9T140_9BACT</name>
<sequence>MNPKPGNKKNQSFTLIELLIVLSIIIIVLIISIPALKNFQKKSTLESLTDEIINTLRFSQNKTLASEKSGQYGVYFDNINAPNQYILFKGIDFNSRDPTFDEIHKFSDNVRIYQISLGDGKEVVFKKVTGETNTSGNIVIGLISDSSQLRTIYVENSGKVGLTTSATPLDTSRIKDSRHIHLAYNRDVRNDTFLQLVFPDYPNDNYDIVFQNYLNLTKTEFYWEGSVLVGPADSKTEQKLIIHTHNLTETSAQFCIHRDRRYNDKALQIKIFDDGSGNLISYAADGQESKGTSIYLLGDPQQQ</sequence>
<dbReference type="Pfam" id="PF07963">
    <property type="entry name" value="N_methyl"/>
    <property type="match status" value="1"/>
</dbReference>
<evidence type="ECO:0000313" key="3">
    <source>
        <dbReference type="Proteomes" id="UP000236946"/>
    </source>
</evidence>